<dbReference type="WBParaSite" id="JU765_v2.g9965.t1">
    <property type="protein sequence ID" value="JU765_v2.g9965.t1"/>
    <property type="gene ID" value="JU765_v2.g9965"/>
</dbReference>
<name>A0AC34RTD6_9BILA</name>
<evidence type="ECO:0000313" key="2">
    <source>
        <dbReference type="WBParaSite" id="JU765_v2.g9965.t1"/>
    </source>
</evidence>
<reference evidence="2" key="1">
    <citation type="submission" date="2022-11" db="UniProtKB">
        <authorList>
            <consortium name="WormBaseParasite"/>
        </authorList>
    </citation>
    <scope>IDENTIFICATION</scope>
</reference>
<proteinExistence type="predicted"/>
<sequence length="296" mass="33108">MFPAWGIATDEYIIAGSSLGKWFLMGSIWSRVSQGFACLLIAINRCSAILYPLDYERIWSPTLITICGILQILAGMPMGIFFMTQDLQWKLNANYANNPNINYSDVFIANEPQVLKLVFKQEKAKFLVFGSGFVFQFVICVLLILCYLYMIYVFRYGSGGKSSGPNLFSSAATAQRRIINRQLFKMAVCVCTIEICFTIFTAVISTVCSACITPNVFYAAWDTLNVLYSTSGPYVLLLCSSFARHLVADVFQDMKRFILHQKPIPLKRKLTIFGLSNKGPKIDLNLISNNATATTG</sequence>
<dbReference type="Proteomes" id="UP000887576">
    <property type="component" value="Unplaced"/>
</dbReference>
<accession>A0AC34RTD6</accession>
<evidence type="ECO:0000313" key="1">
    <source>
        <dbReference type="Proteomes" id="UP000887576"/>
    </source>
</evidence>
<protein>
    <submittedName>
        <fullName evidence="2">Vomeronasal type-1 receptor</fullName>
    </submittedName>
</protein>
<organism evidence="1 2">
    <name type="scientific">Panagrolaimus sp. JU765</name>
    <dbReference type="NCBI Taxonomy" id="591449"/>
    <lineage>
        <taxon>Eukaryota</taxon>
        <taxon>Metazoa</taxon>
        <taxon>Ecdysozoa</taxon>
        <taxon>Nematoda</taxon>
        <taxon>Chromadorea</taxon>
        <taxon>Rhabditida</taxon>
        <taxon>Tylenchina</taxon>
        <taxon>Panagrolaimomorpha</taxon>
        <taxon>Panagrolaimoidea</taxon>
        <taxon>Panagrolaimidae</taxon>
        <taxon>Panagrolaimus</taxon>
    </lineage>
</organism>